<gene>
    <name evidence="1" type="ORF">CVLEPA_LOCUS16202</name>
</gene>
<evidence type="ECO:0000313" key="2">
    <source>
        <dbReference type="Proteomes" id="UP001642483"/>
    </source>
</evidence>
<dbReference type="EMBL" id="CAWYQH010000098">
    <property type="protein sequence ID" value="CAK8685043.1"/>
    <property type="molecule type" value="Genomic_DNA"/>
</dbReference>
<comment type="caution">
    <text evidence="1">The sequence shown here is derived from an EMBL/GenBank/DDBJ whole genome shotgun (WGS) entry which is preliminary data.</text>
</comment>
<dbReference type="Proteomes" id="UP001642483">
    <property type="component" value="Unassembled WGS sequence"/>
</dbReference>
<keyword evidence="2" id="KW-1185">Reference proteome</keyword>
<reference evidence="1 2" key="1">
    <citation type="submission" date="2024-02" db="EMBL/GenBank/DDBJ databases">
        <authorList>
            <person name="Daric V."/>
            <person name="Darras S."/>
        </authorList>
    </citation>
    <scope>NUCLEOTIDE SEQUENCE [LARGE SCALE GENOMIC DNA]</scope>
</reference>
<sequence length="106" mass="11855">MAIDDNSTLIAHCNFALSFNLRHLGFNGLSTSTSSVIITSSKMLNFKVLFSFSDFDYSPMAAFNASLPAFANDKSIFRDEFHDVWFFCQYVNILLTKKIACCCTGP</sequence>
<proteinExistence type="predicted"/>
<evidence type="ECO:0000313" key="1">
    <source>
        <dbReference type="EMBL" id="CAK8685043.1"/>
    </source>
</evidence>
<accession>A0ABP0FZM4</accession>
<organism evidence="1 2">
    <name type="scientific">Clavelina lepadiformis</name>
    <name type="common">Light-bulb sea squirt</name>
    <name type="synonym">Ascidia lepadiformis</name>
    <dbReference type="NCBI Taxonomy" id="159417"/>
    <lineage>
        <taxon>Eukaryota</taxon>
        <taxon>Metazoa</taxon>
        <taxon>Chordata</taxon>
        <taxon>Tunicata</taxon>
        <taxon>Ascidiacea</taxon>
        <taxon>Aplousobranchia</taxon>
        <taxon>Clavelinidae</taxon>
        <taxon>Clavelina</taxon>
    </lineage>
</organism>
<protein>
    <submittedName>
        <fullName evidence="1">Uncharacterized protein</fullName>
    </submittedName>
</protein>
<name>A0ABP0FZM4_CLALP</name>